<protein>
    <submittedName>
        <fullName evidence="10">M14 family metallopeptidase</fullName>
    </submittedName>
</protein>
<sequence>MRKICTFLFVVMGTISLAFSQNLQSPSEFLGYDIGTQFSRHHQVVDYFQHVASAFPNQVKLEKYGQTNERRPLYLAVISSEENIANIESIRDNHLKNAGLSDGTASTPDVAMVWLSYNVHGNEASSTEASMLTLYKLLTEKQDWLKNTVVIIDPCINPDGRDRYVNWFNKTASQPYDIDPQASEHNEPWPGGRPNHYLFDLNRDWAWASQVESAQRLKAYNKWMPHIHVDFHEQGINEPYYFAPAAEPFHEIITDFQRDFQTEIGKNHAKYFDEEGWLFFTRERFDLFYPSYGDTYPTYMGAIGMTYEQGGHGRAGLGILNDEGHVLTLVERLTHHTTTGLSTVEIASQNTERLNTEFSKFFDNRNLKYKSYVLQGNAKKIESLKALLDKHEIRYGSPDKGRVSGYHYGTGKQGNLDATINDLVIPTNQPKGKMIKVLFEPDAKLSDSLTYDITAWSLPYAYGLNAVASTSVVGLSKFDTEVVGKTVPSAYGYVSEWNSLDDAQFLTALLKEDIRVRFTEKPFTSNGKSFSRGSLIITKGDNGHLDDFLEKFNTVLIEQKHQVSVINSGFSTTTPDIGSPDIKLVNPQKVAMLSGEGTSSLSYGALWHFFEQQLHYPVTSINTDNFSRVDLNKYNVLIMPSGYYGRILNESGMKKLKDWVRQGGKVIAIDRALSSFAGKDGFDLGYKSSDDEESESNNLLSYAERERDYANDLITGAIFKTKVDNTHPMAFGYGNDYFTLKLGSSAYKLLNSGYNVAHIDDTKVYSGFAGRRAVKKLDDTLVFGEERNGSGSFIYFVDDVMFRSFWENGKLFFVNSIFFVNNNAFEL</sequence>
<dbReference type="Gene3D" id="3.40.630.10">
    <property type="entry name" value="Zn peptidases"/>
    <property type="match status" value="1"/>
</dbReference>
<comment type="cofactor">
    <cofactor evidence="1">
        <name>Zn(2+)</name>
        <dbReference type="ChEBI" id="CHEBI:29105"/>
    </cofactor>
</comment>
<keyword evidence="6" id="KW-0482">Metalloprotease</keyword>
<keyword evidence="11" id="KW-1185">Reference proteome</keyword>
<dbReference type="PANTHER" id="PTHR11705">
    <property type="entry name" value="PROTEASE FAMILY M14 CARBOXYPEPTIDASE A,B"/>
    <property type="match status" value="1"/>
</dbReference>
<feature type="signal peptide" evidence="8">
    <location>
        <begin position="1"/>
        <end position="20"/>
    </location>
</feature>
<gene>
    <name evidence="10" type="ORF">ACFOSX_08365</name>
</gene>
<comment type="similarity">
    <text evidence="2 7">Belongs to the peptidase M14 family.</text>
</comment>
<dbReference type="Gene3D" id="3.40.50.880">
    <property type="match status" value="1"/>
</dbReference>
<reference evidence="11" key="1">
    <citation type="journal article" date="2019" name="Int. J. Syst. Evol. Microbiol.">
        <title>The Global Catalogue of Microorganisms (GCM) 10K type strain sequencing project: providing services to taxonomists for standard genome sequencing and annotation.</title>
        <authorList>
            <consortium name="The Broad Institute Genomics Platform"/>
            <consortium name="The Broad Institute Genome Sequencing Center for Infectious Disease"/>
            <person name="Wu L."/>
            <person name="Ma J."/>
        </authorList>
    </citation>
    <scope>NUCLEOTIDE SEQUENCE [LARGE SCALE GENOMIC DNA]</scope>
    <source>
        <strain evidence="11">CECT 8979</strain>
    </source>
</reference>
<evidence type="ECO:0000256" key="5">
    <source>
        <dbReference type="ARBA" id="ARBA00022833"/>
    </source>
</evidence>
<proteinExistence type="inferred from homology"/>
<dbReference type="RefSeq" id="WP_386099156.1">
    <property type="nucleotide sequence ID" value="NZ_JBHSAT010000004.1"/>
</dbReference>
<dbReference type="PROSITE" id="PS52035">
    <property type="entry name" value="PEPTIDASE_M14"/>
    <property type="match status" value="1"/>
</dbReference>
<dbReference type="SUPFAM" id="SSF53187">
    <property type="entry name" value="Zn-dependent exopeptidases"/>
    <property type="match status" value="1"/>
</dbReference>
<feature type="chain" id="PRO_5045141189" evidence="8">
    <location>
        <begin position="21"/>
        <end position="827"/>
    </location>
</feature>
<feature type="domain" description="Peptidase M14" evidence="9">
    <location>
        <begin position="37"/>
        <end position="344"/>
    </location>
</feature>
<name>A0ABV8AKQ2_9FLAO</name>
<dbReference type="SUPFAM" id="SSF52317">
    <property type="entry name" value="Class I glutamine amidotransferase-like"/>
    <property type="match status" value="1"/>
</dbReference>
<dbReference type="EMBL" id="JBHSAT010000004">
    <property type="protein sequence ID" value="MFC3877242.1"/>
    <property type="molecule type" value="Genomic_DNA"/>
</dbReference>
<dbReference type="Proteomes" id="UP001595812">
    <property type="component" value="Unassembled WGS sequence"/>
</dbReference>
<keyword evidence="4" id="KW-0378">Hydrolase</keyword>
<evidence type="ECO:0000256" key="1">
    <source>
        <dbReference type="ARBA" id="ARBA00001947"/>
    </source>
</evidence>
<dbReference type="InterPro" id="IPR000834">
    <property type="entry name" value="Peptidase_M14"/>
</dbReference>
<evidence type="ECO:0000313" key="10">
    <source>
        <dbReference type="EMBL" id="MFC3877242.1"/>
    </source>
</evidence>
<organism evidence="10 11">
    <name type="scientific">Winogradskyella maritima</name>
    <dbReference type="NCBI Taxonomy" id="1517766"/>
    <lineage>
        <taxon>Bacteria</taxon>
        <taxon>Pseudomonadati</taxon>
        <taxon>Bacteroidota</taxon>
        <taxon>Flavobacteriia</taxon>
        <taxon>Flavobacteriales</taxon>
        <taxon>Flavobacteriaceae</taxon>
        <taxon>Winogradskyella</taxon>
    </lineage>
</organism>
<dbReference type="CDD" id="cd03143">
    <property type="entry name" value="A4_beta-galactosidase_middle_domain"/>
    <property type="match status" value="1"/>
</dbReference>
<dbReference type="SMART" id="SM00631">
    <property type="entry name" value="Zn_pept"/>
    <property type="match status" value="1"/>
</dbReference>
<comment type="caution">
    <text evidence="10">The sequence shown here is derived from an EMBL/GenBank/DDBJ whole genome shotgun (WGS) entry which is preliminary data.</text>
</comment>
<evidence type="ECO:0000256" key="7">
    <source>
        <dbReference type="PROSITE-ProRule" id="PRU01379"/>
    </source>
</evidence>
<comment type="caution">
    <text evidence="7">Lacks conserved residue(s) required for the propagation of feature annotation.</text>
</comment>
<dbReference type="Pfam" id="PF00246">
    <property type="entry name" value="Peptidase_M14"/>
    <property type="match status" value="1"/>
</dbReference>
<evidence type="ECO:0000256" key="3">
    <source>
        <dbReference type="ARBA" id="ARBA00022670"/>
    </source>
</evidence>
<evidence type="ECO:0000313" key="11">
    <source>
        <dbReference type="Proteomes" id="UP001595812"/>
    </source>
</evidence>
<evidence type="ECO:0000256" key="6">
    <source>
        <dbReference type="ARBA" id="ARBA00023049"/>
    </source>
</evidence>
<dbReference type="CDD" id="cd06238">
    <property type="entry name" value="M14-like"/>
    <property type="match status" value="1"/>
</dbReference>
<evidence type="ECO:0000256" key="2">
    <source>
        <dbReference type="ARBA" id="ARBA00005988"/>
    </source>
</evidence>
<dbReference type="PANTHER" id="PTHR11705:SF143">
    <property type="entry name" value="SLL0236 PROTEIN"/>
    <property type="match status" value="1"/>
</dbReference>
<keyword evidence="8" id="KW-0732">Signal</keyword>
<evidence type="ECO:0000256" key="8">
    <source>
        <dbReference type="SAM" id="SignalP"/>
    </source>
</evidence>
<keyword evidence="3" id="KW-0645">Protease</keyword>
<accession>A0ABV8AKQ2</accession>
<evidence type="ECO:0000259" key="9">
    <source>
        <dbReference type="PROSITE" id="PS52035"/>
    </source>
</evidence>
<keyword evidence="5" id="KW-0862">Zinc</keyword>
<evidence type="ECO:0000256" key="4">
    <source>
        <dbReference type="ARBA" id="ARBA00022801"/>
    </source>
</evidence>
<dbReference type="InterPro" id="IPR029062">
    <property type="entry name" value="Class_I_gatase-like"/>
</dbReference>